<organism evidence="1">
    <name type="scientific">Arundo donax</name>
    <name type="common">Giant reed</name>
    <name type="synonym">Donax arundinaceus</name>
    <dbReference type="NCBI Taxonomy" id="35708"/>
    <lineage>
        <taxon>Eukaryota</taxon>
        <taxon>Viridiplantae</taxon>
        <taxon>Streptophyta</taxon>
        <taxon>Embryophyta</taxon>
        <taxon>Tracheophyta</taxon>
        <taxon>Spermatophyta</taxon>
        <taxon>Magnoliopsida</taxon>
        <taxon>Liliopsida</taxon>
        <taxon>Poales</taxon>
        <taxon>Poaceae</taxon>
        <taxon>PACMAD clade</taxon>
        <taxon>Arundinoideae</taxon>
        <taxon>Arundineae</taxon>
        <taxon>Arundo</taxon>
    </lineage>
</organism>
<evidence type="ECO:0000313" key="1">
    <source>
        <dbReference type="EMBL" id="JAD67716.1"/>
    </source>
</evidence>
<dbReference type="AlphaFoldDB" id="A0A0A9BWN3"/>
<name>A0A0A9BWN3_ARUDO</name>
<reference evidence="1" key="2">
    <citation type="journal article" date="2015" name="Data Brief">
        <title>Shoot transcriptome of the giant reed, Arundo donax.</title>
        <authorList>
            <person name="Barrero R.A."/>
            <person name="Guerrero F.D."/>
            <person name="Moolhuijzen P."/>
            <person name="Goolsby J.A."/>
            <person name="Tidwell J."/>
            <person name="Bellgard S.E."/>
            <person name="Bellgard M.I."/>
        </authorList>
    </citation>
    <scope>NUCLEOTIDE SEQUENCE</scope>
    <source>
        <tissue evidence="1">Shoot tissue taken approximately 20 cm above the soil surface</tissue>
    </source>
</reference>
<protein>
    <submittedName>
        <fullName evidence="1">Uncharacterized protein</fullName>
    </submittedName>
</protein>
<reference evidence="1" key="1">
    <citation type="submission" date="2014-09" db="EMBL/GenBank/DDBJ databases">
        <authorList>
            <person name="Magalhaes I.L.F."/>
            <person name="Oliveira U."/>
            <person name="Santos F.R."/>
            <person name="Vidigal T.H.D.A."/>
            <person name="Brescovit A.D."/>
            <person name="Santos A.J."/>
        </authorList>
    </citation>
    <scope>NUCLEOTIDE SEQUENCE</scope>
    <source>
        <tissue evidence="1">Shoot tissue taken approximately 20 cm above the soil surface</tissue>
    </source>
</reference>
<sequence>MLTFITSRNGSNIIHCLKYTLAVHIGGSQQKEKQHT</sequence>
<dbReference type="EMBL" id="GBRH01230179">
    <property type="protein sequence ID" value="JAD67716.1"/>
    <property type="molecule type" value="Transcribed_RNA"/>
</dbReference>
<accession>A0A0A9BWN3</accession>
<proteinExistence type="predicted"/>